<keyword evidence="3" id="KW-0449">Lipoprotein</keyword>
<protein>
    <submittedName>
        <fullName evidence="3">YhcN/YlaJ family sporulation lipoprotein</fullName>
    </submittedName>
</protein>
<keyword evidence="2" id="KW-0732">Signal</keyword>
<dbReference type="InterPro" id="IPR014247">
    <property type="entry name" value="Spore_lipoprot_YhcN/YlaJ"/>
</dbReference>
<dbReference type="InterPro" id="IPR019076">
    <property type="entry name" value="Spore_lipoprot_YhcN/YlaJ-like"/>
</dbReference>
<reference evidence="3 4" key="1">
    <citation type="submission" date="2023-07" db="EMBL/GenBank/DDBJ databases">
        <title>Sorghum-associated microbial communities from plants grown in Nebraska, USA.</title>
        <authorList>
            <person name="Schachtman D."/>
        </authorList>
    </citation>
    <scope>NUCLEOTIDE SEQUENCE [LARGE SCALE GENOMIC DNA]</scope>
    <source>
        <strain evidence="3 4">DS1314</strain>
    </source>
</reference>
<organism evidence="3 4">
    <name type="scientific">Paenibacillus tundrae</name>
    <dbReference type="NCBI Taxonomy" id="528187"/>
    <lineage>
        <taxon>Bacteria</taxon>
        <taxon>Bacillati</taxon>
        <taxon>Bacillota</taxon>
        <taxon>Bacilli</taxon>
        <taxon>Bacillales</taxon>
        <taxon>Paenibacillaceae</taxon>
        <taxon>Paenibacillus</taxon>
    </lineage>
</organism>
<proteinExistence type="predicted"/>
<comment type="caution">
    <text evidence="3">The sequence shown here is derived from an EMBL/GenBank/DDBJ whole genome shotgun (WGS) entry which is preliminary data.</text>
</comment>
<dbReference type="NCBIfam" id="TIGR02898">
    <property type="entry name" value="spore_YhcN_YlaJ"/>
    <property type="match status" value="1"/>
</dbReference>
<sequence>MKFGICTLLVIFILTGCNSTSHNALQNASQDQYKMHPRSYGGNITTQQDQQRGSHMLDAQDDPNNPSGLEQIPENTGEVHDTNIVDDAQTGRMPNDQRIHHLKALAKQVEGVEDANCVILGNTAVVGIDVDGELERARVGTIKYAVAEALRKDPEGVDSIVTADADVTERIKEIGEHIRQGHPISGFASELADMVGRIIPQLPKDVQVRQNPDEQNEQEHQMQQQQHSTDKRQQKAQ</sequence>
<feature type="chain" id="PRO_5046942755" evidence="2">
    <location>
        <begin position="25"/>
        <end position="237"/>
    </location>
</feature>
<feature type="signal peptide" evidence="2">
    <location>
        <begin position="1"/>
        <end position="24"/>
    </location>
</feature>
<evidence type="ECO:0000313" key="4">
    <source>
        <dbReference type="Proteomes" id="UP001233836"/>
    </source>
</evidence>
<dbReference type="RefSeq" id="WP_307211695.1">
    <property type="nucleotide sequence ID" value="NZ_JAUSTI010000001.1"/>
</dbReference>
<dbReference type="EMBL" id="JAUSTI010000001">
    <property type="protein sequence ID" value="MDQ0168614.1"/>
    <property type="molecule type" value="Genomic_DNA"/>
</dbReference>
<feature type="region of interest" description="Disordered" evidence="1">
    <location>
        <begin position="207"/>
        <end position="237"/>
    </location>
</feature>
<name>A0ABT9W5U6_9BACL</name>
<keyword evidence="4" id="KW-1185">Reference proteome</keyword>
<evidence type="ECO:0000256" key="1">
    <source>
        <dbReference type="SAM" id="MobiDB-lite"/>
    </source>
</evidence>
<feature type="compositionally biased region" description="Basic and acidic residues" evidence="1">
    <location>
        <begin position="228"/>
        <end position="237"/>
    </location>
</feature>
<dbReference type="Pfam" id="PF09580">
    <property type="entry name" value="Spore_YhcN_YlaJ"/>
    <property type="match status" value="1"/>
</dbReference>
<dbReference type="PROSITE" id="PS51257">
    <property type="entry name" value="PROKAR_LIPOPROTEIN"/>
    <property type="match status" value="1"/>
</dbReference>
<feature type="region of interest" description="Disordered" evidence="1">
    <location>
        <begin position="34"/>
        <end position="76"/>
    </location>
</feature>
<dbReference type="Proteomes" id="UP001233836">
    <property type="component" value="Unassembled WGS sequence"/>
</dbReference>
<feature type="compositionally biased region" description="Polar residues" evidence="1">
    <location>
        <begin position="42"/>
        <end position="53"/>
    </location>
</feature>
<evidence type="ECO:0000256" key="2">
    <source>
        <dbReference type="SAM" id="SignalP"/>
    </source>
</evidence>
<gene>
    <name evidence="3" type="ORF">J2T19_000051</name>
</gene>
<accession>A0ABT9W5U6</accession>
<evidence type="ECO:0000313" key="3">
    <source>
        <dbReference type="EMBL" id="MDQ0168614.1"/>
    </source>
</evidence>